<keyword evidence="6" id="KW-0998">Cell outer membrane</keyword>
<keyword evidence="3" id="KW-1134">Transmembrane beta strand</keyword>
<dbReference type="Gene3D" id="1.20.1600.10">
    <property type="entry name" value="Outer membrane efflux proteins (OEP)"/>
    <property type="match status" value="1"/>
</dbReference>
<evidence type="ECO:0000256" key="1">
    <source>
        <dbReference type="ARBA" id="ARBA00004442"/>
    </source>
</evidence>
<dbReference type="InterPro" id="IPR051906">
    <property type="entry name" value="TolC-like"/>
</dbReference>
<evidence type="ECO:0000313" key="8">
    <source>
        <dbReference type="EMBL" id="OIQ97393.1"/>
    </source>
</evidence>
<sequence length="440" mass="50211">MRVFFTLIAVIYFTATPDKSISQNNTDSVLQNASLINCVQYALQHQPTIQQSLIDEDIVDKSIKSKLADWYPQLNLNYTIQNYFQLPSAFFGGNVVQTGAFNNSGLGVSLTQNLFTRDLLLANRTAGDVRKQIKQSSVSNKIDVTVNVSKAFYDVLLTQKQISVLDEDIIRLEKSLKDAYNQYQSGIVDKTDYKRATISLNNAKAQRKQVQDLIVAKYAYLKQLMGYPDKADLVLQYDSNVMEREALIDTAQQVSFQNRIEYQLLQTQQKLQQANVQYNKWSYIPTVSAFGAYNSSYFNNSFGKLYNSTYTNSFVGLQLSMPIFQGNKRVYQVKQAELQLKRVDWDMISLKSRINAQYEQAMASYKGNLANFTALKDNVQLADEVYKTIHVQYTSGIKTYLDVIIAESDLRTAQLNYYTALYQLLESKIDVQKALGNIQY</sequence>
<evidence type="ECO:0000256" key="3">
    <source>
        <dbReference type="ARBA" id="ARBA00022452"/>
    </source>
</evidence>
<evidence type="ECO:0000256" key="5">
    <source>
        <dbReference type="ARBA" id="ARBA00023136"/>
    </source>
</evidence>
<evidence type="ECO:0000256" key="2">
    <source>
        <dbReference type="ARBA" id="ARBA00022448"/>
    </source>
</evidence>
<dbReference type="GO" id="GO:1990281">
    <property type="term" value="C:efflux pump complex"/>
    <property type="evidence" value="ECO:0007669"/>
    <property type="project" value="TreeGrafter"/>
</dbReference>
<dbReference type="InterPro" id="IPR003423">
    <property type="entry name" value="OMP_efflux"/>
</dbReference>
<organism evidence="8">
    <name type="scientific">mine drainage metagenome</name>
    <dbReference type="NCBI Taxonomy" id="410659"/>
    <lineage>
        <taxon>unclassified sequences</taxon>
        <taxon>metagenomes</taxon>
        <taxon>ecological metagenomes</taxon>
    </lineage>
</organism>
<dbReference type="GO" id="GO:0015562">
    <property type="term" value="F:efflux transmembrane transporter activity"/>
    <property type="evidence" value="ECO:0007669"/>
    <property type="project" value="InterPro"/>
</dbReference>
<dbReference type="PANTHER" id="PTHR30026">
    <property type="entry name" value="OUTER MEMBRANE PROTEIN TOLC"/>
    <property type="match status" value="1"/>
</dbReference>
<protein>
    <submittedName>
        <fullName evidence="8">Outer membrane protein TolC</fullName>
    </submittedName>
</protein>
<dbReference type="Pfam" id="PF02321">
    <property type="entry name" value="OEP"/>
    <property type="match status" value="2"/>
</dbReference>
<dbReference type="AlphaFoldDB" id="A0A1J5RNT4"/>
<dbReference type="GO" id="GO:0015288">
    <property type="term" value="F:porin activity"/>
    <property type="evidence" value="ECO:0007669"/>
    <property type="project" value="TreeGrafter"/>
</dbReference>
<keyword evidence="2" id="KW-0813">Transport</keyword>
<keyword evidence="5" id="KW-0472">Membrane</keyword>
<keyword evidence="7" id="KW-0175">Coiled coil</keyword>
<comment type="subcellular location">
    <subcellularLocation>
        <location evidence="1">Cell outer membrane</location>
    </subcellularLocation>
</comment>
<feature type="coiled-coil region" evidence="7">
    <location>
        <begin position="162"/>
        <end position="213"/>
    </location>
</feature>
<name>A0A1J5RNT4_9ZZZZ</name>
<accession>A0A1J5RNT4</accession>
<evidence type="ECO:0000256" key="4">
    <source>
        <dbReference type="ARBA" id="ARBA00022692"/>
    </source>
</evidence>
<dbReference type="EMBL" id="MLJW01000134">
    <property type="protein sequence ID" value="OIQ97393.1"/>
    <property type="molecule type" value="Genomic_DNA"/>
</dbReference>
<dbReference type="SUPFAM" id="SSF56954">
    <property type="entry name" value="Outer membrane efflux proteins (OEP)"/>
    <property type="match status" value="1"/>
</dbReference>
<proteinExistence type="predicted"/>
<evidence type="ECO:0000256" key="6">
    <source>
        <dbReference type="ARBA" id="ARBA00023237"/>
    </source>
</evidence>
<reference evidence="8" key="1">
    <citation type="submission" date="2016-10" db="EMBL/GenBank/DDBJ databases">
        <title>Sequence of Gallionella enrichment culture.</title>
        <authorList>
            <person name="Poehlein A."/>
            <person name="Muehling M."/>
            <person name="Daniel R."/>
        </authorList>
    </citation>
    <scope>NUCLEOTIDE SEQUENCE</scope>
</reference>
<gene>
    <name evidence="8" type="primary">tolC_12</name>
    <name evidence="8" type="ORF">GALL_206530</name>
</gene>
<comment type="caution">
    <text evidence="8">The sequence shown here is derived from an EMBL/GenBank/DDBJ whole genome shotgun (WGS) entry which is preliminary data.</text>
</comment>
<evidence type="ECO:0000256" key="7">
    <source>
        <dbReference type="SAM" id="Coils"/>
    </source>
</evidence>
<dbReference type="PANTHER" id="PTHR30026:SF20">
    <property type="entry name" value="OUTER MEMBRANE PROTEIN TOLC"/>
    <property type="match status" value="1"/>
</dbReference>
<dbReference type="GO" id="GO:0009279">
    <property type="term" value="C:cell outer membrane"/>
    <property type="evidence" value="ECO:0007669"/>
    <property type="project" value="UniProtKB-SubCell"/>
</dbReference>
<keyword evidence="4" id="KW-0812">Transmembrane</keyword>